<evidence type="ECO:0000313" key="2">
    <source>
        <dbReference type="EMBL" id="PIN00223.1"/>
    </source>
</evidence>
<accession>A0A2G9G4I3</accession>
<dbReference type="OrthoDB" id="912531at2759"/>
<dbReference type="Proteomes" id="UP000231279">
    <property type="component" value="Unassembled WGS sequence"/>
</dbReference>
<evidence type="ECO:0000313" key="3">
    <source>
        <dbReference type="Proteomes" id="UP000231279"/>
    </source>
</evidence>
<reference evidence="3" key="1">
    <citation type="journal article" date="2018" name="Gigascience">
        <title>Genome assembly of the Pink Ipe (Handroanthus impetiginosus, Bignoniaceae), a highly valued, ecologically keystone Neotropical timber forest tree.</title>
        <authorList>
            <person name="Silva-Junior O.B."/>
            <person name="Grattapaglia D."/>
            <person name="Novaes E."/>
            <person name="Collevatti R.G."/>
        </authorList>
    </citation>
    <scope>NUCLEOTIDE SEQUENCE [LARGE SCALE GENOMIC DNA]</scope>
    <source>
        <strain evidence="3">cv. UFG-1</strain>
    </source>
</reference>
<name>A0A2G9G4I3_9LAMI</name>
<comment type="caution">
    <text evidence="2">The sequence shown here is derived from an EMBL/GenBank/DDBJ whole genome shotgun (WGS) entry which is preliminary data.</text>
</comment>
<dbReference type="EMBL" id="NKXS01007085">
    <property type="protein sequence ID" value="PIN00223.1"/>
    <property type="molecule type" value="Genomic_DNA"/>
</dbReference>
<protein>
    <submittedName>
        <fullName evidence="2">Uncharacterized protein</fullName>
    </submittedName>
</protein>
<proteinExistence type="predicted"/>
<dbReference type="AlphaFoldDB" id="A0A2G9G4I3"/>
<feature type="region of interest" description="Disordered" evidence="1">
    <location>
        <begin position="39"/>
        <end position="61"/>
    </location>
</feature>
<gene>
    <name evidence="2" type="ORF">CDL12_27276</name>
</gene>
<evidence type="ECO:0000256" key="1">
    <source>
        <dbReference type="SAM" id="MobiDB-lite"/>
    </source>
</evidence>
<keyword evidence="3" id="KW-1185">Reference proteome</keyword>
<organism evidence="2 3">
    <name type="scientific">Handroanthus impetiginosus</name>
    <dbReference type="NCBI Taxonomy" id="429701"/>
    <lineage>
        <taxon>Eukaryota</taxon>
        <taxon>Viridiplantae</taxon>
        <taxon>Streptophyta</taxon>
        <taxon>Embryophyta</taxon>
        <taxon>Tracheophyta</taxon>
        <taxon>Spermatophyta</taxon>
        <taxon>Magnoliopsida</taxon>
        <taxon>eudicotyledons</taxon>
        <taxon>Gunneridae</taxon>
        <taxon>Pentapetalae</taxon>
        <taxon>asterids</taxon>
        <taxon>lamiids</taxon>
        <taxon>Lamiales</taxon>
        <taxon>Bignoniaceae</taxon>
        <taxon>Crescentiina</taxon>
        <taxon>Tabebuia alliance</taxon>
        <taxon>Handroanthus</taxon>
    </lineage>
</organism>
<sequence length="106" mass="12402">MESNLTELEMDAVFQLIQLSGSPVDDLRLFWVNFPGKKEEKNKEEEEEEEEGRSAGEALSSSFIDEENCFEEALPRRITRYGSLVEIYRKAQPLINNKHHKKKPRF</sequence>